<accession>A0A545AI22</accession>
<dbReference type="InParanoid" id="A0A545AI22"/>
<dbReference type="Proteomes" id="UP000317982">
    <property type="component" value="Unassembled WGS sequence"/>
</dbReference>
<gene>
    <name evidence="1" type="ORF">FL583_31765</name>
</gene>
<evidence type="ECO:0000313" key="1">
    <source>
        <dbReference type="EMBL" id="TQS40962.1"/>
    </source>
</evidence>
<organism evidence="1 2">
    <name type="scientific">Cryptosporangium phraense</name>
    <dbReference type="NCBI Taxonomy" id="2593070"/>
    <lineage>
        <taxon>Bacteria</taxon>
        <taxon>Bacillati</taxon>
        <taxon>Actinomycetota</taxon>
        <taxon>Actinomycetes</taxon>
        <taxon>Cryptosporangiales</taxon>
        <taxon>Cryptosporangiaceae</taxon>
        <taxon>Cryptosporangium</taxon>
    </lineage>
</organism>
<reference evidence="1 2" key="1">
    <citation type="submission" date="2019-07" db="EMBL/GenBank/DDBJ databases">
        <title>Cryptosporangium phraense sp. nov., isolated from plant litter.</title>
        <authorList>
            <person name="Suriyachadkun C."/>
        </authorList>
    </citation>
    <scope>NUCLEOTIDE SEQUENCE [LARGE SCALE GENOMIC DNA]</scope>
    <source>
        <strain evidence="1 2">A-T 5661</strain>
    </source>
</reference>
<dbReference type="OrthoDB" id="3697068at2"/>
<dbReference type="AlphaFoldDB" id="A0A545AI22"/>
<comment type="caution">
    <text evidence="1">The sequence shown here is derived from an EMBL/GenBank/DDBJ whole genome shotgun (WGS) entry which is preliminary data.</text>
</comment>
<sequence>MERPIGYWVKSVDRLIDESFDRALGARGVGRRHWQVLNLLAEAPRSEDALEASLAPFGLGSALADLTRLGWVQGSYALTTLGEDALAGLREEVGALRRRTTDGLSDDDYRTTVATLQRITENLSA</sequence>
<dbReference type="InterPro" id="IPR036388">
    <property type="entry name" value="WH-like_DNA-bd_sf"/>
</dbReference>
<protein>
    <submittedName>
        <fullName evidence="1">MarR family transcriptional regulator</fullName>
    </submittedName>
</protein>
<proteinExistence type="predicted"/>
<dbReference type="EMBL" id="VIRS01000031">
    <property type="protein sequence ID" value="TQS40962.1"/>
    <property type="molecule type" value="Genomic_DNA"/>
</dbReference>
<keyword evidence="2" id="KW-1185">Reference proteome</keyword>
<dbReference type="Gene3D" id="1.10.10.10">
    <property type="entry name" value="Winged helix-like DNA-binding domain superfamily/Winged helix DNA-binding domain"/>
    <property type="match status" value="1"/>
</dbReference>
<name>A0A545AI22_9ACTN</name>
<evidence type="ECO:0000313" key="2">
    <source>
        <dbReference type="Proteomes" id="UP000317982"/>
    </source>
</evidence>
<dbReference type="InterPro" id="IPR036390">
    <property type="entry name" value="WH_DNA-bd_sf"/>
</dbReference>
<dbReference type="RefSeq" id="WP_142708567.1">
    <property type="nucleotide sequence ID" value="NZ_VIRS01000031.1"/>
</dbReference>
<dbReference type="SUPFAM" id="SSF46785">
    <property type="entry name" value="Winged helix' DNA-binding domain"/>
    <property type="match status" value="1"/>
</dbReference>